<reference evidence="9" key="1">
    <citation type="submission" date="2021-01" db="UniProtKB">
        <authorList>
            <consortium name="EnsemblPlants"/>
        </authorList>
    </citation>
    <scope>IDENTIFICATION</scope>
</reference>
<keyword evidence="4" id="KW-0694">RNA-binding</keyword>
<dbReference type="InterPro" id="IPR032472">
    <property type="entry name" value="ArgoL2"/>
</dbReference>
<feature type="region of interest" description="Disordered" evidence="7">
    <location>
        <begin position="1"/>
        <end position="77"/>
    </location>
</feature>
<dbReference type="InterPro" id="IPR003100">
    <property type="entry name" value="PAZ_dom"/>
</dbReference>
<evidence type="ECO:0000313" key="10">
    <source>
        <dbReference type="Proteomes" id="UP000594263"/>
    </source>
</evidence>
<proteinExistence type="inferred from homology"/>
<feature type="compositionally biased region" description="Gly residues" evidence="7">
    <location>
        <begin position="23"/>
        <end position="37"/>
    </location>
</feature>
<dbReference type="InterPro" id="IPR032474">
    <property type="entry name" value="Argonaute_N"/>
</dbReference>
<dbReference type="GO" id="GO:0051607">
    <property type="term" value="P:defense response to virus"/>
    <property type="evidence" value="ECO:0007669"/>
    <property type="project" value="UniProtKB-ARBA"/>
</dbReference>
<dbReference type="GO" id="GO:0031047">
    <property type="term" value="P:regulatory ncRNA-mediated gene silencing"/>
    <property type="evidence" value="ECO:0007669"/>
    <property type="project" value="UniProtKB-KW"/>
</dbReference>
<organism evidence="9 10">
    <name type="scientific">Kalanchoe fedtschenkoi</name>
    <name type="common">Lavender scallops</name>
    <name type="synonym">South American air plant</name>
    <dbReference type="NCBI Taxonomy" id="63787"/>
    <lineage>
        <taxon>Eukaryota</taxon>
        <taxon>Viridiplantae</taxon>
        <taxon>Streptophyta</taxon>
        <taxon>Embryophyta</taxon>
        <taxon>Tracheophyta</taxon>
        <taxon>Spermatophyta</taxon>
        <taxon>Magnoliopsida</taxon>
        <taxon>eudicotyledons</taxon>
        <taxon>Gunneridae</taxon>
        <taxon>Pentapetalae</taxon>
        <taxon>Saxifragales</taxon>
        <taxon>Crassulaceae</taxon>
        <taxon>Kalanchoe</taxon>
    </lineage>
</organism>
<evidence type="ECO:0000256" key="4">
    <source>
        <dbReference type="ARBA" id="ARBA00022884"/>
    </source>
</evidence>
<dbReference type="GO" id="GO:0006417">
    <property type="term" value="P:regulation of translation"/>
    <property type="evidence" value="ECO:0007669"/>
    <property type="project" value="UniProtKB-KW"/>
</dbReference>
<dbReference type="Gramene" id="Kaladp0050s0019.1.v1.1">
    <property type="protein sequence ID" value="Kaladp0050s0019.1.v1.1"/>
    <property type="gene ID" value="Kaladp0050s0019.v1.1"/>
</dbReference>
<dbReference type="InterPro" id="IPR014811">
    <property type="entry name" value="ArgoL1"/>
</dbReference>
<protein>
    <recommendedName>
        <fullName evidence="8">PAZ domain-containing protein</fullName>
    </recommendedName>
</protein>
<dbReference type="CDD" id="cd02846">
    <property type="entry name" value="PAZ_argonaute_like"/>
    <property type="match status" value="1"/>
</dbReference>
<dbReference type="Pfam" id="PF16487">
    <property type="entry name" value="ArgoMid"/>
    <property type="match status" value="1"/>
</dbReference>
<keyword evidence="6" id="KW-0687">Ribonucleoprotein</keyword>
<dbReference type="AlphaFoldDB" id="A0A7N0U0K0"/>
<evidence type="ECO:0000256" key="7">
    <source>
        <dbReference type="SAM" id="MobiDB-lite"/>
    </source>
</evidence>
<dbReference type="Pfam" id="PF16486">
    <property type="entry name" value="ArgoN"/>
    <property type="match status" value="1"/>
</dbReference>
<dbReference type="FunFam" id="2.170.260.10:FF:000008">
    <property type="entry name" value="Protein argonaute 7"/>
    <property type="match status" value="1"/>
</dbReference>
<feature type="domain" description="PAZ" evidence="8">
    <location>
        <begin position="323"/>
        <end position="434"/>
    </location>
</feature>
<dbReference type="Pfam" id="PF08699">
    <property type="entry name" value="ArgoL1"/>
    <property type="match status" value="1"/>
</dbReference>
<evidence type="ECO:0000256" key="3">
    <source>
        <dbReference type="ARBA" id="ARBA00022845"/>
    </source>
</evidence>
<dbReference type="SMART" id="SM00949">
    <property type="entry name" value="PAZ"/>
    <property type="match status" value="1"/>
</dbReference>
<dbReference type="PROSITE" id="PS50821">
    <property type="entry name" value="PAZ"/>
    <property type="match status" value="1"/>
</dbReference>
<dbReference type="EnsemblPlants" id="Kaladp0050s0019.1.v1.1">
    <property type="protein sequence ID" value="Kaladp0050s0019.1.v1.1"/>
    <property type="gene ID" value="Kaladp0050s0019.v1.1"/>
</dbReference>
<dbReference type="Pfam" id="PF16488">
    <property type="entry name" value="ArgoL2"/>
    <property type="match status" value="1"/>
</dbReference>
<keyword evidence="10" id="KW-1185">Reference proteome</keyword>
<dbReference type="Proteomes" id="UP000594263">
    <property type="component" value="Unplaced"/>
</dbReference>
<dbReference type="SUPFAM" id="SSF101690">
    <property type="entry name" value="PAZ domain"/>
    <property type="match status" value="1"/>
</dbReference>
<dbReference type="SMART" id="SM01163">
    <property type="entry name" value="DUF1785"/>
    <property type="match status" value="1"/>
</dbReference>
<dbReference type="InterPro" id="IPR036085">
    <property type="entry name" value="PAZ_dom_sf"/>
</dbReference>
<sequence>MASRRGGGRHSDQHASSPSFQRGGSGGRGGRGGGRSGGSRPATGTPIGPRVNPLPSAVLDSRPAPSQAIAGAASTSSEPAVVTQLTSHLEVLTVKSAAPVVQALTPPVSSKAVGFAQRPGFGKIGNKCVVRANHFLVQLADKDLHHYDVTVTPEVPKSLNREIISQLTKFYGETHLNKRKPAYDGMKSLYTAGPLPFTTKEFMVELDEKDGSKSSKRPKRQFKVEIKFAAKASIYHLEQFLNSRQRDAPHETIQALDVVLRQIPSMNFTVVRRSFFSTTLGHPYTPNDGFEYWKGYYQSIRPTQMGLSLNIDVSARAFYEPILVTDFIDKYCVQHVSKPLSDQDRIKVRKALKGIKVEVTHTEKRRSYRISGITKQITSKLTFPLDDSGTEMSVLQYYRQRYNLALEYIWLPCLEAGSESKRVYLPMEVCKILPGQRFSKKLNETQVSHLLRATCQRPADRERTIKQMVMQNHFKDNFVYEEFGMEVGDQLTQIEARVLPPPRLKYNGSDCNPQVGQWNMIKRKMVNGGNVDNWTCVNFSRLRDDVVQMFCDALIDMCSEKGMVFNRIPSIAIRSGHPGQIERILVNIHKQSIANDKQLQLLLVMNPEYTRFEDESISSHNILEDSARQMVLVHNDAAQDAYCEENSDSLLGKSFDTVDEAYAAYNQYAARKGFGIRKNDSTACCGGSLCLLARPVPAQ</sequence>
<dbReference type="PANTHER" id="PTHR22891">
    <property type="entry name" value="EUKARYOTIC TRANSLATION INITIATION FACTOR 2C"/>
    <property type="match status" value="1"/>
</dbReference>
<dbReference type="Gene3D" id="2.170.260.10">
    <property type="entry name" value="paz domain"/>
    <property type="match status" value="1"/>
</dbReference>
<evidence type="ECO:0000259" key="8">
    <source>
        <dbReference type="PROSITE" id="PS50821"/>
    </source>
</evidence>
<dbReference type="InterPro" id="IPR032473">
    <property type="entry name" value="Argonaute_Mid_dom"/>
</dbReference>
<name>A0A7N0U0K0_KALFE</name>
<dbReference type="Pfam" id="PF02170">
    <property type="entry name" value="PAZ"/>
    <property type="match status" value="1"/>
</dbReference>
<dbReference type="GO" id="GO:1990904">
    <property type="term" value="C:ribonucleoprotein complex"/>
    <property type="evidence" value="ECO:0007669"/>
    <property type="project" value="UniProtKB-KW"/>
</dbReference>
<dbReference type="OMA" id="DNWICIN"/>
<evidence type="ECO:0000313" key="9">
    <source>
        <dbReference type="EnsemblPlants" id="Kaladp0050s0019.1.v1.1"/>
    </source>
</evidence>
<dbReference type="GO" id="GO:0003723">
    <property type="term" value="F:RNA binding"/>
    <property type="evidence" value="ECO:0007669"/>
    <property type="project" value="UniProtKB-KW"/>
</dbReference>
<dbReference type="Gene3D" id="3.40.50.2300">
    <property type="match status" value="1"/>
</dbReference>
<evidence type="ECO:0000256" key="2">
    <source>
        <dbReference type="ARBA" id="ARBA00022491"/>
    </source>
</evidence>
<keyword evidence="5" id="KW-0943">RNA-mediated gene silencing</keyword>
<evidence type="ECO:0000256" key="6">
    <source>
        <dbReference type="ARBA" id="ARBA00023274"/>
    </source>
</evidence>
<comment type="similarity">
    <text evidence="1">Belongs to the argonaute family. Ago subfamily.</text>
</comment>
<evidence type="ECO:0000256" key="1">
    <source>
        <dbReference type="ARBA" id="ARBA00008201"/>
    </source>
</evidence>
<keyword evidence="2" id="KW-0678">Repressor</keyword>
<accession>A0A7N0U0K0</accession>
<keyword evidence="3" id="KW-0810">Translation regulation</keyword>
<evidence type="ECO:0000256" key="5">
    <source>
        <dbReference type="ARBA" id="ARBA00023158"/>
    </source>
</evidence>